<reference evidence="1 2" key="1">
    <citation type="submission" date="2012-08" db="EMBL/GenBank/DDBJ databases">
        <title>Genome sequencing of Lactobacillus florum 8D.</title>
        <authorList>
            <person name="Kim E.B."/>
            <person name="Marco M.L."/>
        </authorList>
    </citation>
    <scope>NUCLEOTIDE SEQUENCE [LARGE SCALE GENOMIC DNA]</scope>
    <source>
        <strain evidence="1 2">8D</strain>
    </source>
</reference>
<dbReference type="EMBL" id="ALXG01000004">
    <property type="protein sequence ID" value="ETO41031.1"/>
    <property type="molecule type" value="Genomic_DNA"/>
</dbReference>
<name>W9EIE0_9LACO</name>
<accession>W9EIE0</accession>
<sequence length="43" mass="4943">MSQLTKAHSLALRQLTLWLVSQLNGSSTNYSYYLRPLFDLLKA</sequence>
<dbReference type="PATRIC" id="fig|1221538.3.peg.25"/>
<proteinExistence type="predicted"/>
<organism evidence="1 2">
    <name type="scientific">Fructilactobacillus florum 8D</name>
    <dbReference type="NCBI Taxonomy" id="1221538"/>
    <lineage>
        <taxon>Bacteria</taxon>
        <taxon>Bacillati</taxon>
        <taxon>Bacillota</taxon>
        <taxon>Bacilli</taxon>
        <taxon>Lactobacillales</taxon>
        <taxon>Lactobacillaceae</taxon>
        <taxon>Fructilactobacillus</taxon>
    </lineage>
</organism>
<evidence type="ECO:0000313" key="1">
    <source>
        <dbReference type="EMBL" id="ETO41031.1"/>
    </source>
</evidence>
<dbReference type="AlphaFoldDB" id="W9EIE0"/>
<keyword evidence="2" id="KW-1185">Reference proteome</keyword>
<dbReference type="Proteomes" id="UP000019474">
    <property type="component" value="Unassembled WGS sequence"/>
</dbReference>
<evidence type="ECO:0000313" key="2">
    <source>
        <dbReference type="Proteomes" id="UP000019474"/>
    </source>
</evidence>
<protein>
    <submittedName>
        <fullName evidence="1">Uncharacterized protein</fullName>
    </submittedName>
</protein>
<gene>
    <name evidence="1" type="ORF">B808_26</name>
</gene>
<comment type="caution">
    <text evidence="1">The sequence shown here is derived from an EMBL/GenBank/DDBJ whole genome shotgun (WGS) entry which is preliminary data.</text>
</comment>